<accession>A0A1G5R161</accession>
<dbReference type="EMBL" id="FMWG01000007">
    <property type="protein sequence ID" value="SCZ67782.1"/>
    <property type="molecule type" value="Genomic_DNA"/>
</dbReference>
<gene>
    <name evidence="1" type="ORF">SAMN04488118_107117</name>
</gene>
<name>A0A1G5R161_9RHOB</name>
<dbReference type="InterPro" id="IPR010297">
    <property type="entry name" value="DUF900_hydrolase"/>
</dbReference>
<dbReference type="STRING" id="1156985.SAMN04488118_107117"/>
<reference evidence="1 2" key="1">
    <citation type="submission" date="2016-10" db="EMBL/GenBank/DDBJ databases">
        <authorList>
            <person name="de Groot N.N."/>
        </authorList>
    </citation>
    <scope>NUCLEOTIDE SEQUENCE [LARGE SCALE GENOMIC DNA]</scope>
    <source>
        <strain evidence="1 2">U95</strain>
    </source>
</reference>
<dbReference type="AlphaFoldDB" id="A0A1G5R161"/>
<dbReference type="Proteomes" id="UP000198767">
    <property type="component" value="Unassembled WGS sequence"/>
</dbReference>
<organism evidence="1 2">
    <name type="scientific">Epibacterium ulvae</name>
    <dbReference type="NCBI Taxonomy" id="1156985"/>
    <lineage>
        <taxon>Bacteria</taxon>
        <taxon>Pseudomonadati</taxon>
        <taxon>Pseudomonadota</taxon>
        <taxon>Alphaproteobacteria</taxon>
        <taxon>Rhodobacterales</taxon>
        <taxon>Roseobacteraceae</taxon>
        <taxon>Epibacterium</taxon>
    </lineage>
</organism>
<proteinExistence type="predicted"/>
<protein>
    <submittedName>
        <fullName evidence="1">Esterase/lipase superfamily enzyme</fullName>
    </submittedName>
</protein>
<dbReference type="PANTHER" id="PTHR36513:SF1">
    <property type="entry name" value="TRANSMEMBRANE PROTEIN"/>
    <property type="match status" value="1"/>
</dbReference>
<dbReference type="PANTHER" id="PTHR36513">
    <property type="entry name" value="ABC TRANSMEMBRANE TYPE-1 DOMAIN-CONTAINING PROTEIN"/>
    <property type="match status" value="1"/>
</dbReference>
<evidence type="ECO:0000313" key="1">
    <source>
        <dbReference type="EMBL" id="SCZ67782.1"/>
    </source>
</evidence>
<dbReference type="Pfam" id="PF05990">
    <property type="entry name" value="DUF900"/>
    <property type="match status" value="1"/>
</dbReference>
<sequence>MNLPQLCKRPTIGILLLFMFALLGSCGSSINRLAPTPNLYLDGRNYNPEQVPIAQQTIAPQILYVTNRAQTDRRRSFAYAAERSDQMAFGTADVSFDGVDDWQDLIDITQGQKRGRSRLRVANYSEEIKFSTTPLATERAEGNLRVQEPVQAEYEALGEEFKAALAEQMRRQESGRVLLYIHGFNNQFDDALVTLANIWHYAGRRSVPMIFSWPAGNSGVFKYFKDREASNFSAFHLKETLDLIAEVPEVETIDIVAHSLGSDVTTVALRELIIRERAKGNKPKISLKTGTLILAAPDLDVGSVRQRLLTERFSEAFEQVSVYINPNDTALALSSLFTQVSRLGRFESDDFAPGEIERIMKVGLMHFILVEGAAGSGHSYFRQNPSVLSDIALTLRTRAFPGGQLRPLEVNDDHIWTLHHDYPLDRLPVLTPQELRDLR</sequence>
<evidence type="ECO:0000313" key="2">
    <source>
        <dbReference type="Proteomes" id="UP000198767"/>
    </source>
</evidence>
<keyword evidence="2" id="KW-1185">Reference proteome</keyword>